<proteinExistence type="predicted"/>
<dbReference type="Pfam" id="PF07374">
    <property type="entry name" value="DUF1492"/>
    <property type="match status" value="1"/>
</dbReference>
<dbReference type="RefSeq" id="WP_046922185.1">
    <property type="nucleotide sequence ID" value="NZ_AYYL01000014.1"/>
</dbReference>
<dbReference type="OrthoDB" id="2329105at2"/>
<evidence type="ECO:0000313" key="1">
    <source>
        <dbReference type="EMBL" id="SFG41208.1"/>
    </source>
</evidence>
<protein>
    <submittedName>
        <fullName evidence="1">Phage transcriptional regulator, ArpU family</fullName>
    </submittedName>
</protein>
<name>A0A1I2RKX6_9LACO</name>
<accession>A0A1I2RKX6</accession>
<dbReference type="InterPro" id="IPR006524">
    <property type="entry name" value="ArpU-like"/>
</dbReference>
<dbReference type="Proteomes" id="UP000182635">
    <property type="component" value="Unassembled WGS sequence"/>
</dbReference>
<evidence type="ECO:0000313" key="2">
    <source>
        <dbReference type="Proteomes" id="UP000182635"/>
    </source>
</evidence>
<dbReference type="InterPro" id="IPR010861">
    <property type="entry name" value="DUF1492"/>
</dbReference>
<dbReference type="EMBL" id="FOPI01000018">
    <property type="protein sequence ID" value="SFG41208.1"/>
    <property type="molecule type" value="Genomic_DNA"/>
</dbReference>
<sequence>MDDLLIEIDNIDYKATARNVKEFLDKKLPRILRIANASPASLASPVISNMPIVRDDSVNNTERKMIRYIAARDIITGVSQAFSHCSQTSYYIFKARYVQGLQNWQVIDTMYCERATYYKLRDKAFNEFADCFEMQKGCPDLHVYK</sequence>
<organism evidence="1 2">
    <name type="scientific">Ligilactobacillus ruminis DSM 20403 = NBRC 102161</name>
    <dbReference type="NCBI Taxonomy" id="1423798"/>
    <lineage>
        <taxon>Bacteria</taxon>
        <taxon>Bacillati</taxon>
        <taxon>Bacillota</taxon>
        <taxon>Bacilli</taxon>
        <taxon>Lactobacillales</taxon>
        <taxon>Lactobacillaceae</taxon>
        <taxon>Ligilactobacillus</taxon>
    </lineage>
</organism>
<gene>
    <name evidence="1" type="ORF">SAMN02910432_01254</name>
</gene>
<dbReference type="NCBIfam" id="TIGR01637">
    <property type="entry name" value="phage_arpU"/>
    <property type="match status" value="1"/>
</dbReference>
<dbReference type="AlphaFoldDB" id="A0A1I2RKX6"/>
<reference evidence="2" key="1">
    <citation type="submission" date="2016-10" db="EMBL/GenBank/DDBJ databases">
        <authorList>
            <person name="Varghese N."/>
            <person name="Submissions S."/>
        </authorList>
    </citation>
    <scope>NUCLEOTIDE SEQUENCE [LARGE SCALE GENOMIC DNA]</scope>
    <source>
        <strain evidence="2">DSM 20403</strain>
    </source>
</reference>